<keyword evidence="2" id="KW-1185">Reference proteome</keyword>
<dbReference type="PANTHER" id="PTHR28589:SF1">
    <property type="entry name" value="SMALL RIBOSOMAL SUBUNIT PROTEIN MS34"/>
    <property type="match status" value="1"/>
</dbReference>
<dbReference type="GO" id="GO:0003735">
    <property type="term" value="F:structural constituent of ribosome"/>
    <property type="evidence" value="ECO:0007669"/>
    <property type="project" value="InterPro"/>
</dbReference>
<evidence type="ECO:0000313" key="2">
    <source>
        <dbReference type="Proteomes" id="UP000549394"/>
    </source>
</evidence>
<dbReference type="Proteomes" id="UP000549394">
    <property type="component" value="Unassembled WGS sequence"/>
</dbReference>
<dbReference type="GO" id="GO:0005739">
    <property type="term" value="C:mitochondrion"/>
    <property type="evidence" value="ECO:0007669"/>
    <property type="project" value="InterPro"/>
</dbReference>
<evidence type="ECO:0000313" key="1">
    <source>
        <dbReference type="EMBL" id="CAD5113592.1"/>
    </source>
</evidence>
<sequence>MKDPQNFKEIDSYAWGLATFRGEPKGQLKITKGYKADWRLVPRHEEDKFRSYTGELPAQNVIPTEMNLPPLLEYLEMSSAARKGNPMTERPKIPLIRNYGKNNRAISDSEQKILDGNL</sequence>
<protein>
    <submittedName>
        <fullName evidence="1">DgyrCDS2753</fullName>
    </submittedName>
</protein>
<gene>
    <name evidence="1" type="ORF">DGYR_LOCUS2556</name>
</gene>
<dbReference type="EMBL" id="CAJFCJ010000004">
    <property type="protein sequence ID" value="CAD5113592.1"/>
    <property type="molecule type" value="Genomic_DNA"/>
</dbReference>
<dbReference type="Pfam" id="PF16053">
    <property type="entry name" value="MRP-S34"/>
    <property type="match status" value="1"/>
</dbReference>
<name>A0A7I8VCG9_9ANNE</name>
<accession>A0A7I8VCG9</accession>
<reference evidence="1 2" key="1">
    <citation type="submission" date="2020-08" db="EMBL/GenBank/DDBJ databases">
        <authorList>
            <person name="Hejnol A."/>
        </authorList>
    </citation>
    <scope>NUCLEOTIDE SEQUENCE [LARGE SCALE GENOMIC DNA]</scope>
</reference>
<dbReference type="OrthoDB" id="16434at2759"/>
<dbReference type="InterPro" id="IPR032053">
    <property type="entry name" value="Ribosomal_mS34"/>
</dbReference>
<dbReference type="PANTHER" id="PTHR28589">
    <property type="entry name" value="28S RIBOSOMAL PROTEIN S34, MITOCHONDRIAL"/>
    <property type="match status" value="1"/>
</dbReference>
<dbReference type="AlphaFoldDB" id="A0A7I8VCG9"/>
<comment type="caution">
    <text evidence="1">The sequence shown here is derived from an EMBL/GenBank/DDBJ whole genome shotgun (WGS) entry which is preliminary data.</text>
</comment>
<proteinExistence type="predicted"/>
<organism evidence="1 2">
    <name type="scientific">Dimorphilus gyrociliatus</name>
    <dbReference type="NCBI Taxonomy" id="2664684"/>
    <lineage>
        <taxon>Eukaryota</taxon>
        <taxon>Metazoa</taxon>
        <taxon>Spiralia</taxon>
        <taxon>Lophotrochozoa</taxon>
        <taxon>Annelida</taxon>
        <taxon>Polychaeta</taxon>
        <taxon>Polychaeta incertae sedis</taxon>
        <taxon>Dinophilidae</taxon>
        <taxon>Dimorphilus</taxon>
    </lineage>
</organism>